<protein>
    <submittedName>
        <fullName evidence="1">Uncharacterized protein</fullName>
    </submittedName>
</protein>
<dbReference type="PROSITE" id="PS00615">
    <property type="entry name" value="C_TYPE_LECTIN_1"/>
    <property type="match status" value="1"/>
</dbReference>
<dbReference type="Gene3D" id="3.10.100.10">
    <property type="entry name" value="Mannose-Binding Protein A, subunit A"/>
    <property type="match status" value="1"/>
</dbReference>
<dbReference type="Pfam" id="PF00059">
    <property type="entry name" value="Lectin_C"/>
    <property type="match status" value="1"/>
</dbReference>
<keyword evidence="2" id="KW-1185">Reference proteome</keyword>
<dbReference type="Proteomes" id="UP001152795">
    <property type="component" value="Unassembled WGS sequence"/>
</dbReference>
<dbReference type="OrthoDB" id="5954286at2759"/>
<dbReference type="InterPro" id="IPR016186">
    <property type="entry name" value="C-type_lectin-like/link_sf"/>
</dbReference>
<dbReference type="EMBL" id="CACRXK020002747">
    <property type="protein sequence ID" value="CAB3995851.1"/>
    <property type="molecule type" value="Genomic_DNA"/>
</dbReference>
<dbReference type="InterPro" id="IPR018378">
    <property type="entry name" value="C-type_lectin_CS"/>
</dbReference>
<comment type="caution">
    <text evidence="1">The sequence shown here is derived from an EMBL/GenBank/DDBJ whole genome shotgun (WGS) entry which is preliminary data.</text>
</comment>
<dbReference type="InterPro" id="IPR016187">
    <property type="entry name" value="CTDL_fold"/>
</dbReference>
<dbReference type="SMART" id="SM00034">
    <property type="entry name" value="CLECT"/>
    <property type="match status" value="1"/>
</dbReference>
<dbReference type="PROSITE" id="PS50041">
    <property type="entry name" value="C_TYPE_LECTIN_2"/>
    <property type="match status" value="1"/>
</dbReference>
<dbReference type="CDD" id="cd00037">
    <property type="entry name" value="CLECT"/>
    <property type="match status" value="1"/>
</dbReference>
<dbReference type="AlphaFoldDB" id="A0A6S7HKT2"/>
<dbReference type="InterPro" id="IPR001304">
    <property type="entry name" value="C-type_lectin-like"/>
</dbReference>
<name>A0A6S7HKT2_PARCT</name>
<organism evidence="1 2">
    <name type="scientific">Paramuricea clavata</name>
    <name type="common">Red gorgonian</name>
    <name type="synonym">Violescent sea-whip</name>
    <dbReference type="NCBI Taxonomy" id="317549"/>
    <lineage>
        <taxon>Eukaryota</taxon>
        <taxon>Metazoa</taxon>
        <taxon>Cnidaria</taxon>
        <taxon>Anthozoa</taxon>
        <taxon>Octocorallia</taxon>
        <taxon>Malacalcyonacea</taxon>
        <taxon>Plexauridae</taxon>
        <taxon>Paramuricea</taxon>
    </lineage>
</organism>
<evidence type="ECO:0000313" key="2">
    <source>
        <dbReference type="Proteomes" id="UP001152795"/>
    </source>
</evidence>
<dbReference type="SUPFAM" id="SSF56436">
    <property type="entry name" value="C-type lectin-like"/>
    <property type="match status" value="1"/>
</dbReference>
<gene>
    <name evidence="1" type="ORF">PACLA_8A054703</name>
</gene>
<dbReference type="InterPro" id="IPR050111">
    <property type="entry name" value="C-type_lectin/snaclec_domain"/>
</dbReference>
<proteinExistence type="predicted"/>
<dbReference type="PANTHER" id="PTHR22803">
    <property type="entry name" value="MANNOSE, PHOSPHOLIPASE, LECTIN RECEPTOR RELATED"/>
    <property type="match status" value="1"/>
</dbReference>
<accession>A0A6S7HKT2</accession>
<evidence type="ECO:0000313" key="1">
    <source>
        <dbReference type="EMBL" id="CAB3995851.1"/>
    </source>
</evidence>
<sequence length="147" mass="16945">MFQIGVLNQTCTGGFGFRKTCPDGWLKRLSSCYYFAKSSVTWDHARSICQSHGGDLFVPDDSTEQLEIWNLSRALYLPWIGVKLPYANANAFYTVHDVPVSYSNFQYPEPNNLHSELCVLLYEHINAWNNIPCDHDRDYICERDQIA</sequence>
<reference evidence="1" key="1">
    <citation type="submission" date="2020-04" db="EMBL/GenBank/DDBJ databases">
        <authorList>
            <person name="Alioto T."/>
            <person name="Alioto T."/>
            <person name="Gomez Garrido J."/>
        </authorList>
    </citation>
    <scope>NUCLEOTIDE SEQUENCE</scope>
    <source>
        <strain evidence="1">A484AB</strain>
    </source>
</reference>